<keyword evidence="3 7" id="KW-0812">Transmembrane</keyword>
<name>A0A397B4K4_APHAT</name>
<dbReference type="AlphaFoldDB" id="A0A397B4K4"/>
<dbReference type="SMART" id="SM01190">
    <property type="entry name" value="EMP24_GP25L"/>
    <property type="match status" value="1"/>
</dbReference>
<evidence type="ECO:0000256" key="3">
    <source>
        <dbReference type="ARBA" id="ARBA00022692"/>
    </source>
</evidence>
<evidence type="ECO:0000256" key="2">
    <source>
        <dbReference type="ARBA" id="ARBA00007104"/>
    </source>
</evidence>
<evidence type="ECO:0000256" key="8">
    <source>
        <dbReference type="SAM" id="Phobius"/>
    </source>
</evidence>
<evidence type="ECO:0000256" key="7">
    <source>
        <dbReference type="RuleBase" id="RU003827"/>
    </source>
</evidence>
<dbReference type="Proteomes" id="UP000266239">
    <property type="component" value="Unassembled WGS sequence"/>
</dbReference>
<dbReference type="GO" id="GO:0016020">
    <property type="term" value="C:membrane"/>
    <property type="evidence" value="ECO:0007669"/>
    <property type="project" value="UniProtKB-SubCell"/>
</dbReference>
<dbReference type="PROSITE" id="PS51257">
    <property type="entry name" value="PROKAR_LIPOPROTEIN"/>
    <property type="match status" value="1"/>
</dbReference>
<comment type="subcellular location">
    <subcellularLocation>
        <location evidence="1 7">Membrane</location>
        <topology evidence="1 7">Single-pass type I membrane protein</topology>
    </subcellularLocation>
</comment>
<dbReference type="VEuPathDB" id="FungiDB:H257_17006"/>
<evidence type="ECO:0000313" key="13">
    <source>
        <dbReference type="Proteomes" id="UP000266239"/>
    </source>
</evidence>
<evidence type="ECO:0000256" key="9">
    <source>
        <dbReference type="SAM" id="SignalP"/>
    </source>
</evidence>
<dbReference type="EMBL" id="QUTF01000520">
    <property type="protein sequence ID" value="RHZ42730.1"/>
    <property type="molecule type" value="Genomic_DNA"/>
</dbReference>
<dbReference type="InterPro" id="IPR015720">
    <property type="entry name" value="Emp24-like"/>
</dbReference>
<feature type="chain" id="PRO_5035556998" description="GOLD domain-containing protein" evidence="9">
    <location>
        <begin position="24"/>
        <end position="210"/>
    </location>
</feature>
<organism evidence="11 13">
    <name type="scientific">Aphanomyces astaci</name>
    <name type="common">Crayfish plague agent</name>
    <dbReference type="NCBI Taxonomy" id="112090"/>
    <lineage>
        <taxon>Eukaryota</taxon>
        <taxon>Sar</taxon>
        <taxon>Stramenopiles</taxon>
        <taxon>Oomycota</taxon>
        <taxon>Saprolegniomycetes</taxon>
        <taxon>Saprolegniales</taxon>
        <taxon>Verrucalvaceae</taxon>
        <taxon>Aphanomyces</taxon>
    </lineage>
</organism>
<evidence type="ECO:0000313" key="11">
    <source>
        <dbReference type="EMBL" id="RHY13089.1"/>
    </source>
</evidence>
<evidence type="ECO:0000256" key="1">
    <source>
        <dbReference type="ARBA" id="ARBA00004479"/>
    </source>
</evidence>
<dbReference type="Proteomes" id="UP000286510">
    <property type="component" value="Unassembled WGS sequence"/>
</dbReference>
<accession>A0A397B4K4</accession>
<evidence type="ECO:0000256" key="6">
    <source>
        <dbReference type="ARBA" id="ARBA00023136"/>
    </source>
</evidence>
<protein>
    <recommendedName>
        <fullName evidence="10">GOLD domain-containing protein</fullName>
    </recommendedName>
</protein>
<dbReference type="Pfam" id="PF01105">
    <property type="entry name" value="EMP24_GP25L"/>
    <property type="match status" value="1"/>
</dbReference>
<keyword evidence="5 8" id="KW-1133">Transmembrane helix</keyword>
<comment type="caution">
    <text evidence="11">The sequence shown here is derived from an EMBL/GenBank/DDBJ whole genome shotgun (WGS) entry which is preliminary data.</text>
</comment>
<evidence type="ECO:0000313" key="14">
    <source>
        <dbReference type="Proteomes" id="UP000286510"/>
    </source>
</evidence>
<evidence type="ECO:0000256" key="4">
    <source>
        <dbReference type="ARBA" id="ARBA00022729"/>
    </source>
</evidence>
<dbReference type="EMBL" id="QUTA01006012">
    <property type="protein sequence ID" value="RHY13089.1"/>
    <property type="molecule type" value="Genomic_DNA"/>
</dbReference>
<dbReference type="InterPro" id="IPR009038">
    <property type="entry name" value="GOLD_dom"/>
</dbReference>
<evidence type="ECO:0000313" key="12">
    <source>
        <dbReference type="EMBL" id="RHZ42730.1"/>
    </source>
</evidence>
<evidence type="ECO:0000259" key="10">
    <source>
        <dbReference type="PROSITE" id="PS50866"/>
    </source>
</evidence>
<reference evidence="13 14" key="1">
    <citation type="submission" date="2018-08" db="EMBL/GenBank/DDBJ databases">
        <title>Aphanomyces genome sequencing and annotation.</title>
        <authorList>
            <person name="Minardi D."/>
            <person name="Oidtmann B."/>
            <person name="Van Der Giezen M."/>
            <person name="Studholme D.J."/>
        </authorList>
    </citation>
    <scope>NUCLEOTIDE SEQUENCE [LARGE SCALE GENOMIC DNA]</scope>
    <source>
        <strain evidence="12 14">FDL457</strain>
        <strain evidence="11 13">Yx</strain>
    </source>
</reference>
<proteinExistence type="inferred from homology"/>
<feature type="transmembrane region" description="Helical" evidence="8">
    <location>
        <begin position="180"/>
        <end position="200"/>
    </location>
</feature>
<gene>
    <name evidence="11" type="ORF">DYB25_003888</name>
    <name evidence="12" type="ORF">DYB26_007072</name>
</gene>
<dbReference type="PANTHER" id="PTHR22811">
    <property type="entry name" value="TRANSMEMBRANE EMP24 DOMAIN-CONTAINING PROTEIN"/>
    <property type="match status" value="1"/>
</dbReference>
<feature type="signal peptide" evidence="9">
    <location>
        <begin position="1"/>
        <end position="23"/>
    </location>
</feature>
<evidence type="ECO:0000256" key="5">
    <source>
        <dbReference type="ARBA" id="ARBA00022989"/>
    </source>
</evidence>
<dbReference type="PROSITE" id="PS50866">
    <property type="entry name" value="GOLD"/>
    <property type="match status" value="1"/>
</dbReference>
<sequence>MAKLAAVACVLTFLACMLGTTQAVIFQVRASATKCLTTDVDEGSLVITQYQVLGSVRGKTGVQFWLEDPQKKQLSSDADIDSAKDESHEFTFTAKSYGTYAVCFANSNAVSVQIAFEFKHGVEAIDYSDVAKREHLMPVEKELRKLEDTVAEIHREMLYVRDREASMRDTNESTNSRVTYLNAMTIVVLLSVGVWQIIYLKSFFKSKKLI</sequence>
<feature type="domain" description="GOLD" evidence="10">
    <location>
        <begin position="33"/>
        <end position="120"/>
    </location>
</feature>
<comment type="similarity">
    <text evidence="2 7">Belongs to the EMP24/GP25L family.</text>
</comment>
<keyword evidence="4 9" id="KW-0732">Signal</keyword>
<keyword evidence="6 8" id="KW-0472">Membrane</keyword>